<evidence type="ECO:0000259" key="9">
    <source>
        <dbReference type="SMART" id="SM00382"/>
    </source>
</evidence>
<protein>
    <recommendedName>
        <fullName evidence="9">AAA+ ATPase domain-containing protein</fullName>
    </recommendedName>
</protein>
<evidence type="ECO:0000256" key="8">
    <source>
        <dbReference type="ARBA" id="ARBA00023235"/>
    </source>
</evidence>
<dbReference type="InterPro" id="IPR027417">
    <property type="entry name" value="P-loop_NTPase"/>
</dbReference>
<evidence type="ECO:0000256" key="7">
    <source>
        <dbReference type="ARBA" id="ARBA00023204"/>
    </source>
</evidence>
<name>A0A6C0C146_9ZZZZ</name>
<evidence type="ECO:0000256" key="4">
    <source>
        <dbReference type="ARBA" id="ARBA00022806"/>
    </source>
</evidence>
<dbReference type="GO" id="GO:0003678">
    <property type="term" value="F:DNA helicase activity"/>
    <property type="evidence" value="ECO:0007669"/>
    <property type="project" value="InterPro"/>
</dbReference>
<keyword evidence="2" id="KW-0227">DNA damage</keyword>
<evidence type="ECO:0000256" key="5">
    <source>
        <dbReference type="ARBA" id="ARBA00022840"/>
    </source>
</evidence>
<keyword evidence="1" id="KW-0547">Nucleotide-binding</keyword>
<dbReference type="CDD" id="cd18809">
    <property type="entry name" value="SF1_C_RecD"/>
    <property type="match status" value="1"/>
</dbReference>
<dbReference type="InterPro" id="IPR003593">
    <property type="entry name" value="AAA+_ATPase"/>
</dbReference>
<dbReference type="GO" id="GO:0006281">
    <property type="term" value="P:DNA repair"/>
    <property type="evidence" value="ECO:0007669"/>
    <property type="project" value="InterPro"/>
</dbReference>
<dbReference type="InterPro" id="IPR049163">
    <property type="entry name" value="Pif1-like_2B_dom"/>
</dbReference>
<dbReference type="InterPro" id="IPR010285">
    <property type="entry name" value="DNA_helicase_pif1-like_DEAD"/>
</dbReference>
<accession>A0A6C0C146</accession>
<dbReference type="PANTHER" id="PTHR47642">
    <property type="entry name" value="ATP-DEPENDENT DNA HELICASE"/>
    <property type="match status" value="1"/>
</dbReference>
<evidence type="ECO:0000256" key="2">
    <source>
        <dbReference type="ARBA" id="ARBA00022763"/>
    </source>
</evidence>
<evidence type="ECO:0000256" key="1">
    <source>
        <dbReference type="ARBA" id="ARBA00022741"/>
    </source>
</evidence>
<keyword evidence="6" id="KW-0238">DNA-binding</keyword>
<sequence>MSEILSEKQKLALNNFNSGNNIFLTGPGGSGKTFLIKKIVKICNEKKLNSQVCALTGCAAVLLECNAKTIHSWSGLKIPRGDSDDIIRRICRDEQSSPRRNRGVLQKRWRDIDVLIIDEVSMMSKKIFDILNKVAQIFRQNNRPFGGIQMVFSGDFFQLSPVGDKLDPESNQYCFESDNWKETFPIAIQLEQIFRQTDKKYIKALNQIRKGIIKTTPYKLLCSRRIKPDDEIQPTILLPHRKTVDKINSSELEKIVEEEKQFEVIEWIDEDKKPSNARVISPKIIKKELNYLKKSIIAEEVTKLKKGAKVMCIANIDMDSEKQIVNGSQGIIVDFIGEIPIVRFRNGKERLIRHHTWTSEKYQWIGIKHIPLILSWAITIHKAQGVTLESAQIDIGSNIFAPGQIYVALSRVKTIDGLYLLAFDASKISAHPKVKMFYENLSL</sequence>
<evidence type="ECO:0000256" key="6">
    <source>
        <dbReference type="ARBA" id="ARBA00023125"/>
    </source>
</evidence>
<keyword evidence="4" id="KW-0347">Helicase</keyword>
<evidence type="ECO:0000256" key="3">
    <source>
        <dbReference type="ARBA" id="ARBA00022801"/>
    </source>
</evidence>
<organism evidence="10">
    <name type="scientific">viral metagenome</name>
    <dbReference type="NCBI Taxonomy" id="1070528"/>
    <lineage>
        <taxon>unclassified sequences</taxon>
        <taxon>metagenomes</taxon>
        <taxon>organismal metagenomes</taxon>
    </lineage>
</organism>
<dbReference type="SMART" id="SM00382">
    <property type="entry name" value="AAA"/>
    <property type="match status" value="1"/>
</dbReference>
<dbReference type="EMBL" id="MN739294">
    <property type="protein sequence ID" value="QHS97368.1"/>
    <property type="molecule type" value="Genomic_DNA"/>
</dbReference>
<dbReference type="Gene3D" id="3.40.50.300">
    <property type="entry name" value="P-loop containing nucleotide triphosphate hydrolases"/>
    <property type="match status" value="1"/>
</dbReference>
<reference evidence="10" key="1">
    <citation type="journal article" date="2020" name="Nature">
        <title>Giant virus diversity and host interactions through global metagenomics.</title>
        <authorList>
            <person name="Schulz F."/>
            <person name="Roux S."/>
            <person name="Paez-Espino D."/>
            <person name="Jungbluth S."/>
            <person name="Walsh D.A."/>
            <person name="Denef V.J."/>
            <person name="McMahon K.D."/>
            <person name="Konstantinidis K.T."/>
            <person name="Eloe-Fadrosh E.A."/>
            <person name="Kyrpides N.C."/>
            <person name="Woyke T."/>
        </authorList>
    </citation>
    <scope>NUCLEOTIDE SEQUENCE</scope>
    <source>
        <strain evidence="10">GVMAG-M-3300020169-51</strain>
    </source>
</reference>
<keyword evidence="8" id="KW-0413">Isomerase</keyword>
<dbReference type="InterPro" id="IPR051055">
    <property type="entry name" value="PIF1_helicase"/>
</dbReference>
<dbReference type="SUPFAM" id="SSF52540">
    <property type="entry name" value="P-loop containing nucleoside triphosphate hydrolases"/>
    <property type="match status" value="2"/>
</dbReference>
<keyword evidence="5" id="KW-0067">ATP-binding</keyword>
<dbReference type="Pfam" id="PF21530">
    <property type="entry name" value="Pif1_2B_dom"/>
    <property type="match status" value="1"/>
</dbReference>
<dbReference type="Pfam" id="PF05970">
    <property type="entry name" value="PIF1"/>
    <property type="match status" value="1"/>
</dbReference>
<dbReference type="PANTHER" id="PTHR47642:SF5">
    <property type="entry name" value="ATP-DEPENDENT DNA HELICASE"/>
    <property type="match status" value="1"/>
</dbReference>
<dbReference type="CDD" id="cd18037">
    <property type="entry name" value="DEXSc_Pif1_like"/>
    <property type="match status" value="1"/>
</dbReference>
<evidence type="ECO:0000313" key="10">
    <source>
        <dbReference type="EMBL" id="QHS97368.1"/>
    </source>
</evidence>
<keyword evidence="7" id="KW-0234">DNA repair</keyword>
<dbReference type="AlphaFoldDB" id="A0A6C0C146"/>
<dbReference type="GO" id="GO:0000723">
    <property type="term" value="P:telomere maintenance"/>
    <property type="evidence" value="ECO:0007669"/>
    <property type="project" value="InterPro"/>
</dbReference>
<keyword evidence="3" id="KW-0378">Hydrolase</keyword>
<proteinExistence type="predicted"/>
<feature type="domain" description="AAA+ ATPase" evidence="9">
    <location>
        <begin position="18"/>
        <end position="238"/>
    </location>
</feature>